<keyword evidence="4" id="KW-0067">ATP-binding</keyword>
<dbReference type="OrthoDB" id="135105at2"/>
<accession>A0A285IFU5</accession>
<sequence>MADDLKALSIKVIENALKVIVPSSGEGIPGLVENFRAFGGTRTRSAVTARLTEAADAIAERMRRLTAVEFRELDESQRRLAIEGVLRAMDGLGQVSHADLETDRLVARGLPAAERAWADALLSEDARDYGRLYLSHACDYVVALVEGFPAFDDRVRWDTYVLVRRLEQALGASIASVVPPLTAVLPTGRDIDSVEATHRSATALRYRTIDLFGLGLPTDMRRQDIDIAYVHLRVSYPTDMFGEPLRAHHGSPVRADQALADVLNRTTGGHSVDTVEETLEDGSRRVTYARYGARIALVGGAGSGKTTISHWLTRGVATGKLPRVLLPALGQCVPFYVPLRTLMKDTTAPSVDDLLGPRTSAVPAAAQRWLRRCLREGHALVVLDGFDELPEPARGKVETWLSTMMRDFPAAHFVATSRPDGLRRQWFDRHDFELIEVQPMDPAQARECIVNWYNAVIDRGSAERRQEYEEARARLLEDYERRPAIADLAQTPLLCAMLSALYATERQDSVPQTRTELYARVIEALVDRRDRDRLLLFTDMPPFEPKEKFRLLEAVARRMTDSGLTSIALWGQGTTAYQAVRYRLSTMPTATIDADQALEHLVARSVVFGDVGEGDGQFAHRTFQEFLAGRDYAYTGDISSLLAHAPDGTWRNTIVFAAGAASQRVAVDIVEGLADWVDEAPGDRYLPLLLAECVGAAGPLSLPAAERARAAVSRVLPPRTLDEADAVAGFGDHIVSWLRHYETAGPEAARACVHAAVRVASPQAMTVLSGYAAGPVTPQLAATLVGAWPRFDLIGYARRVLAKLDMATLTLPITSPETLRGAAEIPGLRRVRLELSAADLTALAPLRGLDLLHAAGRVRESFDGVEKLAGLRELDLADNPGVRSAAPLAALTGLQGLTLDNCTAIDDLTALSGLHRLRYLSLAALTGVRDWTWLSGLTDLRTLRLDDCAVTSLAPLAALSQLRSLFADARGGIADVSALAGFPHLWRLRLRLDAGADYSGLRLPPSLRSLEIRGPMRPALFEAIARLPRLTSLRITEPFGTPDIQAVAGLTTLRELEIRDAGSVTDWSPLAALGALTHLDLSGSSVTDLAFTSTMKHLRAATFDGCGRLQDLDGLRKCPALETLSLNEGVGDRIATEVQRLSAARPRVSIDYDPFALPDLGG</sequence>
<name>A0A285IFU5_9ACTN</name>
<dbReference type="GO" id="GO:0005524">
    <property type="term" value="F:ATP binding"/>
    <property type="evidence" value="ECO:0007669"/>
    <property type="project" value="UniProtKB-KW"/>
</dbReference>
<dbReference type="Pfam" id="PF22733">
    <property type="entry name" value="NNH1"/>
    <property type="match status" value="1"/>
</dbReference>
<dbReference type="InterPro" id="IPR007111">
    <property type="entry name" value="NACHT_NTPase"/>
</dbReference>
<dbReference type="PROSITE" id="PS50837">
    <property type="entry name" value="NACHT"/>
    <property type="match status" value="1"/>
</dbReference>
<dbReference type="Proteomes" id="UP000219612">
    <property type="component" value="Unassembled WGS sequence"/>
</dbReference>
<feature type="domain" description="NACHT" evidence="5">
    <location>
        <begin position="293"/>
        <end position="440"/>
    </location>
</feature>
<dbReference type="Gene3D" id="3.80.10.10">
    <property type="entry name" value="Ribonuclease Inhibitor"/>
    <property type="match status" value="2"/>
</dbReference>
<dbReference type="InterPro" id="IPR054547">
    <property type="entry name" value="NNH1"/>
</dbReference>
<evidence type="ECO:0000256" key="2">
    <source>
        <dbReference type="ARBA" id="ARBA00022737"/>
    </source>
</evidence>
<dbReference type="EMBL" id="OBDY01000008">
    <property type="protein sequence ID" value="SNY46844.1"/>
    <property type="molecule type" value="Genomic_DNA"/>
</dbReference>
<dbReference type="InterPro" id="IPR050836">
    <property type="entry name" value="SDS22/Internalin_LRR"/>
</dbReference>
<dbReference type="Pfam" id="PF05729">
    <property type="entry name" value="NACHT"/>
    <property type="match status" value="1"/>
</dbReference>
<keyword evidence="3" id="KW-0547">Nucleotide-binding</keyword>
<organism evidence="6 7">
    <name type="scientific">Paractinoplanes atraurantiacus</name>
    <dbReference type="NCBI Taxonomy" id="1036182"/>
    <lineage>
        <taxon>Bacteria</taxon>
        <taxon>Bacillati</taxon>
        <taxon>Actinomycetota</taxon>
        <taxon>Actinomycetes</taxon>
        <taxon>Micromonosporales</taxon>
        <taxon>Micromonosporaceae</taxon>
        <taxon>Paractinoplanes</taxon>
    </lineage>
</organism>
<keyword evidence="1" id="KW-0433">Leucine-rich repeat</keyword>
<dbReference type="SUPFAM" id="SSF52058">
    <property type="entry name" value="L domain-like"/>
    <property type="match status" value="1"/>
</dbReference>
<keyword evidence="2" id="KW-0677">Repeat</keyword>
<evidence type="ECO:0000259" key="5">
    <source>
        <dbReference type="PROSITE" id="PS50837"/>
    </source>
</evidence>
<gene>
    <name evidence="6" type="ORF">SAMN05421748_10817</name>
</gene>
<dbReference type="InterPro" id="IPR027417">
    <property type="entry name" value="P-loop_NTPase"/>
</dbReference>
<evidence type="ECO:0000256" key="1">
    <source>
        <dbReference type="ARBA" id="ARBA00022614"/>
    </source>
</evidence>
<dbReference type="PANTHER" id="PTHR46652:SF7">
    <property type="entry name" value="LEUCINE-RICH REPEAT AND IQ DOMAIN-CONTAINING PROTEIN 1"/>
    <property type="match status" value="1"/>
</dbReference>
<proteinExistence type="predicted"/>
<evidence type="ECO:0000313" key="6">
    <source>
        <dbReference type="EMBL" id="SNY46844.1"/>
    </source>
</evidence>
<dbReference type="SUPFAM" id="SSF52540">
    <property type="entry name" value="P-loop containing nucleoside triphosphate hydrolases"/>
    <property type="match status" value="1"/>
</dbReference>
<dbReference type="AlphaFoldDB" id="A0A285IFU5"/>
<dbReference type="Gene3D" id="3.40.50.300">
    <property type="entry name" value="P-loop containing nucleotide triphosphate hydrolases"/>
    <property type="match status" value="1"/>
</dbReference>
<evidence type="ECO:0000256" key="4">
    <source>
        <dbReference type="ARBA" id="ARBA00022840"/>
    </source>
</evidence>
<reference evidence="6 7" key="1">
    <citation type="submission" date="2017-09" db="EMBL/GenBank/DDBJ databases">
        <authorList>
            <person name="Ehlers B."/>
            <person name="Leendertz F.H."/>
        </authorList>
    </citation>
    <scope>NUCLEOTIDE SEQUENCE [LARGE SCALE GENOMIC DNA]</scope>
    <source>
        <strain evidence="6 7">CGMCC 4.6857</strain>
    </source>
</reference>
<dbReference type="RefSeq" id="WP_097321574.1">
    <property type="nucleotide sequence ID" value="NZ_OBDY01000008.1"/>
</dbReference>
<evidence type="ECO:0000256" key="3">
    <source>
        <dbReference type="ARBA" id="ARBA00022741"/>
    </source>
</evidence>
<evidence type="ECO:0000313" key="7">
    <source>
        <dbReference type="Proteomes" id="UP000219612"/>
    </source>
</evidence>
<keyword evidence="7" id="KW-1185">Reference proteome</keyword>
<dbReference type="PANTHER" id="PTHR46652">
    <property type="entry name" value="LEUCINE-RICH REPEAT AND IQ DOMAIN-CONTAINING PROTEIN 1-RELATED"/>
    <property type="match status" value="1"/>
</dbReference>
<dbReference type="InterPro" id="IPR032675">
    <property type="entry name" value="LRR_dom_sf"/>
</dbReference>
<protein>
    <submittedName>
        <fullName evidence="6">NACHT domain-containing protein</fullName>
    </submittedName>
</protein>